<dbReference type="Proteomes" id="UP001432251">
    <property type="component" value="Chromosome"/>
</dbReference>
<sequence length="62" mass="7249">MTREKRHDDEDTQARTAVESVLDEFERAQTDPRHREEKDRRRGESGDALTPDEEAQEQAHGE</sequence>
<gene>
    <name evidence="1" type="ORF">V2W30_04580</name>
</gene>
<evidence type="ECO:0000313" key="1">
    <source>
        <dbReference type="EMBL" id="WWQ62701.1"/>
    </source>
</evidence>
<reference evidence="1" key="1">
    <citation type="journal article" date="2025" name="Int. J. Syst. Evol. Microbiol.">
        <title>Streptomyces citrinus sp. nov., with yellow diffusible pigment.</title>
        <authorList>
            <person name="He Y."/>
            <person name="Yang E."/>
            <person name="Xu J."/>
            <person name="Sun Y."/>
            <person name="Sun L."/>
        </authorList>
    </citation>
    <scope>NUCLEOTIDE SEQUENCE</scope>
    <source>
        <strain evidence="1">Q6</strain>
    </source>
</reference>
<accession>A0ACD5A684</accession>
<keyword evidence="2" id="KW-1185">Reference proteome</keyword>
<dbReference type="EMBL" id="CP146022">
    <property type="protein sequence ID" value="WWQ62701.1"/>
    <property type="molecule type" value="Genomic_DNA"/>
</dbReference>
<protein>
    <submittedName>
        <fullName evidence="1">Uncharacterized protein</fullName>
    </submittedName>
</protein>
<name>A0ACD5A684_9ACTN</name>
<evidence type="ECO:0000313" key="2">
    <source>
        <dbReference type="Proteomes" id="UP001432251"/>
    </source>
</evidence>
<organism evidence="1 2">
    <name type="scientific">Streptomyces citrinus</name>
    <dbReference type="NCBI Taxonomy" id="3118173"/>
    <lineage>
        <taxon>Bacteria</taxon>
        <taxon>Bacillati</taxon>
        <taxon>Actinomycetota</taxon>
        <taxon>Actinomycetes</taxon>
        <taxon>Kitasatosporales</taxon>
        <taxon>Streptomycetaceae</taxon>
        <taxon>Streptomyces</taxon>
    </lineage>
</organism>
<proteinExistence type="predicted"/>